<name>A0A8S3V974_MYTED</name>
<evidence type="ECO:0000256" key="1">
    <source>
        <dbReference type="SAM" id="MobiDB-lite"/>
    </source>
</evidence>
<dbReference type="GO" id="GO:0061343">
    <property type="term" value="P:cell adhesion involved in heart morphogenesis"/>
    <property type="evidence" value="ECO:0007669"/>
    <property type="project" value="TreeGrafter"/>
</dbReference>
<keyword evidence="4" id="KW-1185">Reference proteome</keyword>
<evidence type="ECO:0000259" key="2">
    <source>
        <dbReference type="Pfam" id="PF14529"/>
    </source>
</evidence>
<dbReference type="Gene3D" id="3.60.10.10">
    <property type="entry name" value="Endonuclease/exonuclease/phosphatase"/>
    <property type="match status" value="1"/>
</dbReference>
<dbReference type="SUPFAM" id="SSF56219">
    <property type="entry name" value="DNase I-like"/>
    <property type="match status" value="1"/>
</dbReference>
<dbReference type="InterPro" id="IPR036691">
    <property type="entry name" value="Endo/exonu/phosph_ase_sf"/>
</dbReference>
<feature type="region of interest" description="Disordered" evidence="1">
    <location>
        <begin position="1"/>
        <end position="55"/>
    </location>
</feature>
<dbReference type="GO" id="GO:0007508">
    <property type="term" value="P:larval heart development"/>
    <property type="evidence" value="ECO:0007669"/>
    <property type="project" value="TreeGrafter"/>
</dbReference>
<feature type="compositionally biased region" description="Low complexity" evidence="1">
    <location>
        <begin position="44"/>
        <end position="55"/>
    </location>
</feature>
<dbReference type="PANTHER" id="PTHR33395">
    <property type="entry name" value="TRANSCRIPTASE, PUTATIVE-RELATED-RELATED"/>
    <property type="match status" value="1"/>
</dbReference>
<dbReference type="PANTHER" id="PTHR33395:SF22">
    <property type="entry name" value="REVERSE TRANSCRIPTASE DOMAIN-CONTAINING PROTEIN"/>
    <property type="match status" value="1"/>
</dbReference>
<feature type="compositionally biased region" description="Polar residues" evidence="1">
    <location>
        <begin position="27"/>
        <end position="43"/>
    </location>
</feature>
<feature type="domain" description="Endonuclease/exonuclease/phosphatase" evidence="2">
    <location>
        <begin position="173"/>
        <end position="286"/>
    </location>
</feature>
<gene>
    <name evidence="3" type="ORF">MEDL_62927</name>
</gene>
<dbReference type="Pfam" id="PF14529">
    <property type="entry name" value="Exo_endo_phos_2"/>
    <property type="match status" value="1"/>
</dbReference>
<dbReference type="AlphaFoldDB" id="A0A8S3V974"/>
<evidence type="ECO:0000313" key="3">
    <source>
        <dbReference type="EMBL" id="CAG2251267.1"/>
    </source>
</evidence>
<proteinExistence type="predicted"/>
<dbReference type="OrthoDB" id="6780717at2759"/>
<dbReference type="GO" id="GO:0031012">
    <property type="term" value="C:extracellular matrix"/>
    <property type="evidence" value="ECO:0007669"/>
    <property type="project" value="TreeGrafter"/>
</dbReference>
<dbReference type="EMBL" id="CAJPWZ010003081">
    <property type="protein sequence ID" value="CAG2251267.1"/>
    <property type="molecule type" value="Genomic_DNA"/>
</dbReference>
<protein>
    <recommendedName>
        <fullName evidence="2">Endonuclease/exonuclease/phosphatase domain-containing protein</fullName>
    </recommendedName>
</protein>
<evidence type="ECO:0000313" key="4">
    <source>
        <dbReference type="Proteomes" id="UP000683360"/>
    </source>
</evidence>
<comment type="caution">
    <text evidence="3">The sequence shown here is derived from an EMBL/GenBank/DDBJ whole genome shotgun (WGS) entry which is preliminary data.</text>
</comment>
<organism evidence="3 4">
    <name type="scientific">Mytilus edulis</name>
    <name type="common">Blue mussel</name>
    <dbReference type="NCBI Taxonomy" id="6550"/>
    <lineage>
        <taxon>Eukaryota</taxon>
        <taxon>Metazoa</taxon>
        <taxon>Spiralia</taxon>
        <taxon>Lophotrochozoa</taxon>
        <taxon>Mollusca</taxon>
        <taxon>Bivalvia</taxon>
        <taxon>Autobranchia</taxon>
        <taxon>Pteriomorphia</taxon>
        <taxon>Mytilida</taxon>
        <taxon>Mytiloidea</taxon>
        <taxon>Mytilidae</taxon>
        <taxon>Mytilinae</taxon>
        <taxon>Mytilus</taxon>
    </lineage>
</organism>
<accession>A0A8S3V974</accession>
<reference evidence="3" key="1">
    <citation type="submission" date="2021-03" db="EMBL/GenBank/DDBJ databases">
        <authorList>
            <person name="Bekaert M."/>
        </authorList>
    </citation>
    <scope>NUCLEOTIDE SEQUENCE</scope>
</reference>
<dbReference type="Proteomes" id="UP000683360">
    <property type="component" value="Unassembled WGS sequence"/>
</dbReference>
<sequence>MIVTDESYVDKTTLHTSSPKTRKHLSTKSTHSQKSSIGNSDKANTNSTRTSSKSTVFPKSTNFRLLTVNCCSINTNKSEFRAAVEYVKPDLICGTESWLKGIKPGRDPEKNCIKSCEVFPENYIFHRNDRDSLGGGVFTGIKSNLVSDEKVELVTECEIIWTKVKLQSMKDLYLASFYMPHRNMKDIIKLKESINKLADGNKYKQMIIAGDFNCPDIDWDTLLVKPGAQDREVQQALLDTSIDLGLTQVQREPTRYNNLLDLVFTNNPSLCKSSTSIPGISDHAMVVTDFDIIPHYIKQSKRKKYMFNKADWDSIYKEMEQLSTTMESQTATPVEDLWSTFTTTVLTIIDKYTPSKVCASRKSLPWLNRNLSRMLKRKIRLYKHAKRSKQWNDYKSFQKKCKKEFKKAEINYINNTIYQGLQDNNTKPFWRYVKSRRQENIGIPAMKQNGALQYNSATTHLNQPSCFG</sequence>
<dbReference type="InterPro" id="IPR005135">
    <property type="entry name" value="Endo/exonuclease/phosphatase"/>
</dbReference>
<dbReference type="GO" id="GO:0003824">
    <property type="term" value="F:catalytic activity"/>
    <property type="evidence" value="ECO:0007669"/>
    <property type="project" value="InterPro"/>
</dbReference>